<name>A0A7D9LVM3_PARCT</name>
<protein>
    <submittedName>
        <fullName evidence="1">Uncharacterized protein</fullName>
    </submittedName>
</protein>
<organism evidence="1 2">
    <name type="scientific">Paramuricea clavata</name>
    <name type="common">Red gorgonian</name>
    <name type="synonym">Violescent sea-whip</name>
    <dbReference type="NCBI Taxonomy" id="317549"/>
    <lineage>
        <taxon>Eukaryota</taxon>
        <taxon>Metazoa</taxon>
        <taxon>Cnidaria</taxon>
        <taxon>Anthozoa</taxon>
        <taxon>Octocorallia</taxon>
        <taxon>Malacalcyonacea</taxon>
        <taxon>Plexauridae</taxon>
        <taxon>Paramuricea</taxon>
    </lineage>
</organism>
<evidence type="ECO:0000313" key="1">
    <source>
        <dbReference type="EMBL" id="CAB4039881.1"/>
    </source>
</evidence>
<keyword evidence="2" id="KW-1185">Reference proteome</keyword>
<accession>A0A7D9LVM3</accession>
<reference evidence="1" key="1">
    <citation type="submission" date="2020-04" db="EMBL/GenBank/DDBJ databases">
        <authorList>
            <person name="Alioto T."/>
            <person name="Alioto T."/>
            <person name="Gomez Garrido J."/>
        </authorList>
    </citation>
    <scope>NUCLEOTIDE SEQUENCE</scope>
    <source>
        <strain evidence="1">A484AB</strain>
    </source>
</reference>
<sequence length="493" mass="56873">MLWDVVHSHPKVIDRLFCPFCLTNGMTNSLRRSGNWADTTWTSSMYEPCVVYDTSYMILLVSHIYMCPLNHQIPSHHPSIPSALPPSVYVPFYLTNRPGFTVDMLTQVSSMVDSGLSFHSIENIVMEQYEQSYWRIRNLYEENCVGCRWNAHNHGAFPKFQQSFFLFPHEQLIRSVFIAYSLLFEQTFFNDMTKRTSKWLACDHTFKSAANIGITRKSDGGWLKMMKYLFCVLGECGDVLHWRFTRGESLNEVKSIFEDLKTRHENAKIPVEGITIDNCCKWKGLLFQNFPGIVVKLDFLHAVQRFVSTLPMVVRKCSNICKEYGLVFRSPNDIGIQRLQKTPNKEILRVNLESFEQNWKSKVVKGHKVMSPAAMKAIANTKLHIAKDFLSNIPAHISTSGNERLHRNLNNIMKTNKIGIDTAFVRCSRLFFKINSKMGNDRSLASLLSSPRQLLFNEDDSFNNRAEHFGFASFERNENGLIFPSPDYLNMDH</sequence>
<gene>
    <name evidence="1" type="ORF">PACLA_8A067219</name>
</gene>
<dbReference type="Proteomes" id="UP001152795">
    <property type="component" value="Unassembled WGS sequence"/>
</dbReference>
<evidence type="ECO:0000313" key="2">
    <source>
        <dbReference type="Proteomes" id="UP001152795"/>
    </source>
</evidence>
<comment type="caution">
    <text evidence="1">The sequence shown here is derived from an EMBL/GenBank/DDBJ whole genome shotgun (WGS) entry which is preliminary data.</text>
</comment>
<dbReference type="AlphaFoldDB" id="A0A7D9LVM3"/>
<proteinExistence type="predicted"/>
<dbReference type="OrthoDB" id="5988773at2759"/>
<dbReference type="EMBL" id="CACRXK020025996">
    <property type="protein sequence ID" value="CAB4039881.1"/>
    <property type="molecule type" value="Genomic_DNA"/>
</dbReference>